<dbReference type="RefSeq" id="XP_025599813.1">
    <property type="nucleotide sequence ID" value="XM_025745123.1"/>
</dbReference>
<dbReference type="OrthoDB" id="2555040at2759"/>
<evidence type="ECO:0000313" key="4">
    <source>
        <dbReference type="Proteomes" id="UP000245946"/>
    </source>
</evidence>
<keyword evidence="4" id="KW-1185">Reference proteome</keyword>
<dbReference type="AlphaFoldDB" id="A0A316ZER7"/>
<evidence type="ECO:0000313" key="3">
    <source>
        <dbReference type="EMBL" id="PWN99534.1"/>
    </source>
</evidence>
<feature type="compositionally biased region" description="Acidic residues" evidence="1">
    <location>
        <begin position="106"/>
        <end position="145"/>
    </location>
</feature>
<dbReference type="GO" id="GO:0003700">
    <property type="term" value="F:DNA-binding transcription factor activity"/>
    <property type="evidence" value="ECO:0007669"/>
    <property type="project" value="InterPro"/>
</dbReference>
<organism evidence="3 4">
    <name type="scientific">Tilletiopsis washingtonensis</name>
    <dbReference type="NCBI Taxonomy" id="58919"/>
    <lineage>
        <taxon>Eukaryota</taxon>
        <taxon>Fungi</taxon>
        <taxon>Dikarya</taxon>
        <taxon>Basidiomycota</taxon>
        <taxon>Ustilaginomycotina</taxon>
        <taxon>Exobasidiomycetes</taxon>
        <taxon>Entylomatales</taxon>
        <taxon>Entylomatales incertae sedis</taxon>
        <taxon>Tilletiopsis</taxon>
    </lineage>
</organism>
<dbReference type="CDD" id="cd14686">
    <property type="entry name" value="bZIP"/>
    <property type="match status" value="1"/>
</dbReference>
<reference evidence="3 4" key="1">
    <citation type="journal article" date="2018" name="Mol. Biol. Evol.">
        <title>Broad Genomic Sampling Reveals a Smut Pathogenic Ancestry of the Fungal Clade Ustilaginomycotina.</title>
        <authorList>
            <person name="Kijpornyongpan T."/>
            <person name="Mondo S.J."/>
            <person name="Barry K."/>
            <person name="Sandor L."/>
            <person name="Lee J."/>
            <person name="Lipzen A."/>
            <person name="Pangilinan J."/>
            <person name="LaButti K."/>
            <person name="Hainaut M."/>
            <person name="Henrissat B."/>
            <person name="Grigoriev I.V."/>
            <person name="Spatafora J.W."/>
            <person name="Aime M.C."/>
        </authorList>
    </citation>
    <scope>NUCLEOTIDE SEQUENCE [LARGE SCALE GENOMIC DNA]</scope>
    <source>
        <strain evidence="3 4">MCA 4186</strain>
    </source>
</reference>
<protein>
    <recommendedName>
        <fullName evidence="2">BZIP domain-containing protein</fullName>
    </recommendedName>
</protein>
<gene>
    <name evidence="3" type="ORF">FA09DRAFT_359545</name>
</gene>
<accession>A0A316ZER7</accession>
<name>A0A316ZER7_9BASI</name>
<feature type="compositionally biased region" description="Low complexity" evidence="1">
    <location>
        <begin position="1"/>
        <end position="35"/>
    </location>
</feature>
<feature type="compositionally biased region" description="Low complexity" evidence="1">
    <location>
        <begin position="262"/>
        <end position="274"/>
    </location>
</feature>
<feature type="region of interest" description="Disordered" evidence="1">
    <location>
        <begin position="171"/>
        <end position="205"/>
    </location>
</feature>
<feature type="region of interest" description="Disordered" evidence="1">
    <location>
        <begin position="445"/>
        <end position="613"/>
    </location>
</feature>
<feature type="compositionally biased region" description="Basic and acidic residues" evidence="1">
    <location>
        <begin position="564"/>
        <end position="578"/>
    </location>
</feature>
<feature type="compositionally biased region" description="Basic and acidic residues" evidence="1">
    <location>
        <begin position="597"/>
        <end position="613"/>
    </location>
</feature>
<feature type="region of interest" description="Disordered" evidence="1">
    <location>
        <begin position="253"/>
        <end position="280"/>
    </location>
</feature>
<evidence type="ECO:0000259" key="2">
    <source>
        <dbReference type="PROSITE" id="PS00036"/>
    </source>
</evidence>
<dbReference type="EMBL" id="KZ819288">
    <property type="protein sequence ID" value="PWN99534.1"/>
    <property type="molecule type" value="Genomic_DNA"/>
</dbReference>
<feature type="domain" description="BZIP" evidence="2">
    <location>
        <begin position="553"/>
        <end position="568"/>
    </location>
</feature>
<feature type="compositionally biased region" description="Basic and acidic residues" evidence="1">
    <location>
        <begin position="633"/>
        <end position="650"/>
    </location>
</feature>
<dbReference type="GeneID" id="37272667"/>
<sequence length="822" mass="86507">MHMAAPASSRGAGAAAGRSSGSSSASGSTTTRSAPLRPPPPPSPSFADLLGSDQSPGTLQRIVERSFAAPPLRHSTALQAGPPPRQASPSLARRAAPQPDAPSVPAEEEEEGEEEEEEEDDDDDEPTSSPLDDDDDDGSEGEPEDFSWAAGGFDLNASMLDLFGASSAAALQPSRPPGSVPGLGAPSPASAFAGRTPAGATPGGTVAHTPGVADIEGAIGLLTSLLGCIPAAAAAPESSGAGTSRTRRATAAGNVMSGGTSGSSSATLAAPSTPVQQAASPGGGFVVEAAPDWMQPLLRDLVTTIRGESDKPISSADLVLVLQTLLEQRQRQHDLHHASISSANAKWPSSAPAAAPYNPTLSLPAPLPEQSGGAVGEAQSGVPLFSFADFPFADDDEEDPDWDPVRAAYANAVLGGGDELPGPDAQGQDMLAQFGSLGQEARVQQLGASGSSAVPHRGTPAGPASSPPQALPHAEPSGSESHSRRRAPAPTVDPDASRELSDAAWATLVSRATAPSESEDEQRDGSASASPAAGAARPARGRPPLSVEERARRRRERNRISAARARERRLAEREDMRAALDSNGIRVPERVAPPRPAVDDAKQRKREEAQHEELLRLQAENRMLRAEMERLRDENAALRARDIVTRQRLVEEEDEETYDYRPAPRASGSRRAYDAPPPVPPRRRADEYAAPRPQQRPHAGDVRSYSYSDSGGSAAEYDDLSARRDNRLAPSHSARRRRGDSPDSELVDELDASRGRPAPPQKRRRAVSPVHDYQPPTRHMPRRAPEPSYATSSTSHDSRAYSRSGHGDAAYLHGAAEPWRRG</sequence>
<feature type="compositionally biased region" description="Low complexity" evidence="1">
    <location>
        <begin position="704"/>
        <end position="715"/>
    </location>
</feature>
<dbReference type="PROSITE" id="PS00036">
    <property type="entry name" value="BZIP_BASIC"/>
    <property type="match status" value="1"/>
</dbReference>
<dbReference type="InterPro" id="IPR004827">
    <property type="entry name" value="bZIP"/>
</dbReference>
<feature type="region of interest" description="Disordered" evidence="1">
    <location>
        <begin position="633"/>
        <end position="822"/>
    </location>
</feature>
<feature type="region of interest" description="Disordered" evidence="1">
    <location>
        <begin position="1"/>
        <end position="151"/>
    </location>
</feature>
<feature type="compositionally biased region" description="Low complexity" evidence="1">
    <location>
        <begin position="661"/>
        <end position="670"/>
    </location>
</feature>
<proteinExistence type="predicted"/>
<evidence type="ECO:0000256" key="1">
    <source>
        <dbReference type="SAM" id="MobiDB-lite"/>
    </source>
</evidence>
<dbReference type="Proteomes" id="UP000245946">
    <property type="component" value="Unassembled WGS sequence"/>
</dbReference>
<feature type="compositionally biased region" description="Low complexity" evidence="1">
    <location>
        <begin position="191"/>
        <end position="205"/>
    </location>
</feature>
<dbReference type="STRING" id="58919.A0A316ZER7"/>
<feature type="compositionally biased region" description="Low complexity" evidence="1">
    <location>
        <begin position="525"/>
        <end position="544"/>
    </location>
</feature>